<dbReference type="OrthoDB" id="2165349at2"/>
<accession>E4KNE4</accession>
<evidence type="ECO:0000313" key="2">
    <source>
        <dbReference type="Proteomes" id="UP000005990"/>
    </source>
</evidence>
<dbReference type="Proteomes" id="UP000005990">
    <property type="component" value="Unassembled WGS sequence"/>
</dbReference>
<dbReference type="STRING" id="908337.HMPREF9257_0306"/>
<name>E4KNE4_9LACT</name>
<keyword evidence="2" id="KW-1185">Reference proteome</keyword>
<proteinExistence type="predicted"/>
<dbReference type="EMBL" id="AENN01000011">
    <property type="protein sequence ID" value="EFR31479.1"/>
    <property type="molecule type" value="Genomic_DNA"/>
</dbReference>
<evidence type="ECO:0000313" key="1">
    <source>
        <dbReference type="EMBL" id="EFR31479.1"/>
    </source>
</evidence>
<reference evidence="1 2" key="1">
    <citation type="submission" date="2010-10" db="EMBL/GenBank/DDBJ databases">
        <authorList>
            <person name="Durkin A.S."/>
            <person name="Madupu R."/>
            <person name="Torralba M."/>
            <person name="Gillis M."/>
            <person name="Methe B."/>
            <person name="Sutton G."/>
            <person name="Nelson K.E."/>
        </authorList>
    </citation>
    <scope>NUCLEOTIDE SEQUENCE [LARGE SCALE GENOMIC DNA]</scope>
    <source>
        <strain evidence="1 2">ACS-139-V-Col8</strain>
    </source>
</reference>
<dbReference type="eggNOG" id="ENOG5033YHY">
    <property type="taxonomic scope" value="Bacteria"/>
</dbReference>
<organism evidence="1 2">
    <name type="scientific">Eremococcus coleocola ACS-139-V-Col8</name>
    <dbReference type="NCBI Taxonomy" id="908337"/>
    <lineage>
        <taxon>Bacteria</taxon>
        <taxon>Bacillati</taxon>
        <taxon>Bacillota</taxon>
        <taxon>Bacilli</taxon>
        <taxon>Lactobacillales</taxon>
        <taxon>Aerococcaceae</taxon>
        <taxon>Eremococcus</taxon>
    </lineage>
</organism>
<dbReference type="RefSeq" id="WP_006418013.1">
    <property type="nucleotide sequence ID" value="NZ_AENN01000011.1"/>
</dbReference>
<protein>
    <submittedName>
        <fullName evidence="1">Uncharacterized protein</fullName>
    </submittedName>
</protein>
<dbReference type="AlphaFoldDB" id="E4KNE4"/>
<sequence>MERRFSPNYLSLSPGEDDKKWVAEITGPDPNFRFKRVFLPEFEPGLYEIHDGLYQIHGLHPGITPFKKEYCMVNRGHMERRVPYGSVIEALPYIQAYEPQRQERIREQITYILNQIKKELDHELVNEDISYMQENLQDLNDSQVLTETLSQLLKRKDSMIKQYQQRLKNYHHYWD</sequence>
<gene>
    <name evidence="1" type="ORF">HMPREF9257_0306</name>
</gene>
<comment type="caution">
    <text evidence="1">The sequence shown here is derived from an EMBL/GenBank/DDBJ whole genome shotgun (WGS) entry which is preliminary data.</text>
</comment>